<evidence type="ECO:0000256" key="2">
    <source>
        <dbReference type="ARBA" id="ARBA00006464"/>
    </source>
</evidence>
<dbReference type="PANTHER" id="PTHR30576">
    <property type="entry name" value="COLANIC BIOSYNTHESIS UDP-GLUCOSE LIPID CARRIER TRANSFERASE"/>
    <property type="match status" value="1"/>
</dbReference>
<sequence>MSKSEVQARSDFEFAGLSVEPSSAAASVRSAPLPLLSTGVHVHSWRYKHVKRWTDIGAALLMLSFSLAPGLVIAIAILITSKGPVFYRETRIGRGGKPFRIWKFRSMSETSQWHDVIKSTPDHTSTFHWRVHKAVRDPRITPVGAFIRRWSLDELPQLLNVLRGDMSLVGPRPVIAAEVPLYGHLQHFYLAATPGLSGLWQVSGRSNISFAGRANLDASYVRNWSLRTDFLILLRTIPAVLGKVGAR</sequence>
<keyword evidence="7 8" id="KW-0472">Membrane</keyword>
<evidence type="ECO:0000256" key="1">
    <source>
        <dbReference type="ARBA" id="ARBA00004236"/>
    </source>
</evidence>
<dbReference type="InterPro" id="IPR003362">
    <property type="entry name" value="Bact_transf"/>
</dbReference>
<evidence type="ECO:0000313" key="10">
    <source>
        <dbReference type="EMBL" id="MFC5861508.1"/>
    </source>
</evidence>
<comment type="subcellular location">
    <subcellularLocation>
        <location evidence="1">Cell membrane</location>
    </subcellularLocation>
</comment>
<dbReference type="Pfam" id="PF02397">
    <property type="entry name" value="Bac_transf"/>
    <property type="match status" value="1"/>
</dbReference>
<dbReference type="RefSeq" id="WP_263333550.1">
    <property type="nucleotide sequence ID" value="NZ_JAGSYH010000002.1"/>
</dbReference>
<name>A0ABW1EET7_9BACT</name>
<evidence type="ECO:0000256" key="6">
    <source>
        <dbReference type="ARBA" id="ARBA00022989"/>
    </source>
</evidence>
<evidence type="ECO:0000256" key="3">
    <source>
        <dbReference type="ARBA" id="ARBA00022475"/>
    </source>
</evidence>
<evidence type="ECO:0000259" key="9">
    <source>
        <dbReference type="Pfam" id="PF02397"/>
    </source>
</evidence>
<proteinExistence type="inferred from homology"/>
<evidence type="ECO:0000256" key="5">
    <source>
        <dbReference type="ARBA" id="ARBA00022692"/>
    </source>
</evidence>
<dbReference type="Proteomes" id="UP001596091">
    <property type="component" value="Unassembled WGS sequence"/>
</dbReference>
<feature type="transmembrane region" description="Helical" evidence="8">
    <location>
        <begin position="56"/>
        <end position="79"/>
    </location>
</feature>
<keyword evidence="11" id="KW-1185">Reference proteome</keyword>
<dbReference type="PANTHER" id="PTHR30576:SF4">
    <property type="entry name" value="UNDECAPRENYL-PHOSPHATE GALACTOSE PHOSPHOTRANSFERASE"/>
    <property type="match status" value="1"/>
</dbReference>
<accession>A0ABW1EET7</accession>
<evidence type="ECO:0000313" key="11">
    <source>
        <dbReference type="Proteomes" id="UP001596091"/>
    </source>
</evidence>
<evidence type="ECO:0000256" key="7">
    <source>
        <dbReference type="ARBA" id="ARBA00023136"/>
    </source>
</evidence>
<feature type="domain" description="Bacterial sugar transferase" evidence="9">
    <location>
        <begin position="51"/>
        <end position="241"/>
    </location>
</feature>
<dbReference type="EMBL" id="JBHSPH010000001">
    <property type="protein sequence ID" value="MFC5861508.1"/>
    <property type="molecule type" value="Genomic_DNA"/>
</dbReference>
<protein>
    <submittedName>
        <fullName evidence="10">Sugar transferase</fullName>
    </submittedName>
</protein>
<keyword evidence="5 8" id="KW-0812">Transmembrane</keyword>
<dbReference type="GO" id="GO:0016740">
    <property type="term" value="F:transferase activity"/>
    <property type="evidence" value="ECO:0007669"/>
    <property type="project" value="UniProtKB-KW"/>
</dbReference>
<keyword evidence="4 10" id="KW-0808">Transferase</keyword>
<evidence type="ECO:0000256" key="8">
    <source>
        <dbReference type="SAM" id="Phobius"/>
    </source>
</evidence>
<reference evidence="11" key="1">
    <citation type="journal article" date="2019" name="Int. J. Syst. Evol. Microbiol.">
        <title>The Global Catalogue of Microorganisms (GCM) 10K type strain sequencing project: providing services to taxonomists for standard genome sequencing and annotation.</title>
        <authorList>
            <consortium name="The Broad Institute Genomics Platform"/>
            <consortium name="The Broad Institute Genome Sequencing Center for Infectious Disease"/>
            <person name="Wu L."/>
            <person name="Ma J."/>
        </authorList>
    </citation>
    <scope>NUCLEOTIDE SEQUENCE [LARGE SCALE GENOMIC DNA]</scope>
    <source>
        <strain evidence="11">JCM 4087</strain>
    </source>
</reference>
<comment type="caution">
    <text evidence="10">The sequence shown here is derived from an EMBL/GenBank/DDBJ whole genome shotgun (WGS) entry which is preliminary data.</text>
</comment>
<keyword evidence="3" id="KW-1003">Cell membrane</keyword>
<gene>
    <name evidence="10" type="ORF">ACFPT7_04330</name>
</gene>
<comment type="similarity">
    <text evidence="2">Belongs to the bacterial sugar transferase family.</text>
</comment>
<evidence type="ECO:0000256" key="4">
    <source>
        <dbReference type="ARBA" id="ARBA00022679"/>
    </source>
</evidence>
<keyword evidence="6 8" id="KW-1133">Transmembrane helix</keyword>
<organism evidence="10 11">
    <name type="scientific">Acidicapsa dinghuensis</name>
    <dbReference type="NCBI Taxonomy" id="2218256"/>
    <lineage>
        <taxon>Bacteria</taxon>
        <taxon>Pseudomonadati</taxon>
        <taxon>Acidobacteriota</taxon>
        <taxon>Terriglobia</taxon>
        <taxon>Terriglobales</taxon>
        <taxon>Acidobacteriaceae</taxon>
        <taxon>Acidicapsa</taxon>
    </lineage>
</organism>